<accession>A0A538SHR9</accession>
<dbReference type="EMBL" id="VBOR01000026">
    <property type="protein sequence ID" value="TMQ50922.1"/>
    <property type="molecule type" value="Genomic_DNA"/>
</dbReference>
<name>A0A538SHR9_UNCEI</name>
<comment type="caution">
    <text evidence="1">The sequence shown here is derived from an EMBL/GenBank/DDBJ whole genome shotgun (WGS) entry which is preliminary data.</text>
</comment>
<evidence type="ECO:0000313" key="1">
    <source>
        <dbReference type="EMBL" id="TMQ50922.1"/>
    </source>
</evidence>
<sequence>MAYEFQPPAAKTGAPAEGTCIDCHGGSLLNEAGGSVSIGGIPNSYVPTQTYTITVTVRHPTQHRWGFELVPLTTNNMMAGVFTNTTLFTDVQVLNGKTYMGHTNQRGAEGTFPAQPDSATWTFSWTAPGASAGTVTFYAAGNAANNNNLNTGDKIYTTSISATEGSMTGVDATTWGKIKMLYR</sequence>
<dbReference type="NCBIfam" id="NF041895">
    <property type="entry name" value="choice_anch_V"/>
    <property type="match status" value="1"/>
</dbReference>
<dbReference type="Proteomes" id="UP000316292">
    <property type="component" value="Unassembled WGS sequence"/>
</dbReference>
<dbReference type="AlphaFoldDB" id="A0A538SHR9"/>
<evidence type="ECO:0000313" key="2">
    <source>
        <dbReference type="Proteomes" id="UP000316292"/>
    </source>
</evidence>
<gene>
    <name evidence="1" type="ORF">E6K71_01425</name>
</gene>
<proteinExistence type="predicted"/>
<reference evidence="1 2" key="1">
    <citation type="journal article" date="2019" name="Nat. Microbiol.">
        <title>Mediterranean grassland soil C-N compound turnover is dependent on rainfall and depth, and is mediated by genomically divergent microorganisms.</title>
        <authorList>
            <person name="Diamond S."/>
            <person name="Andeer P.F."/>
            <person name="Li Z."/>
            <person name="Crits-Christoph A."/>
            <person name="Burstein D."/>
            <person name="Anantharaman K."/>
            <person name="Lane K.R."/>
            <person name="Thomas B.C."/>
            <person name="Pan C."/>
            <person name="Northen T.R."/>
            <person name="Banfield J.F."/>
        </authorList>
    </citation>
    <scope>NUCLEOTIDE SEQUENCE [LARGE SCALE GENOMIC DNA]</scope>
    <source>
        <strain evidence="1">WS_1</strain>
    </source>
</reference>
<evidence type="ECO:0008006" key="3">
    <source>
        <dbReference type="Google" id="ProtNLM"/>
    </source>
</evidence>
<dbReference type="Gene3D" id="2.60.40.4060">
    <property type="entry name" value="Reeler domain"/>
    <property type="match status" value="1"/>
</dbReference>
<protein>
    <recommendedName>
        <fullName evidence="3">Reelin domain-containing protein</fullName>
    </recommendedName>
</protein>
<organism evidence="1 2">
    <name type="scientific">Eiseniibacteriota bacterium</name>
    <dbReference type="NCBI Taxonomy" id="2212470"/>
    <lineage>
        <taxon>Bacteria</taxon>
        <taxon>Candidatus Eiseniibacteriota</taxon>
    </lineage>
</organism>
<dbReference type="InterPro" id="IPR042307">
    <property type="entry name" value="Reeler_sf"/>
</dbReference>